<accession>A0A6H2DQ67</accession>
<dbReference type="PANTHER" id="PTHR13696:SF99">
    <property type="entry name" value="COBYRINIC ACID AC-DIAMIDE SYNTHASE"/>
    <property type="match status" value="1"/>
</dbReference>
<organism evidence="2 3">
    <name type="scientific">Parasphingorhabdus halotolerans</name>
    <dbReference type="NCBI Taxonomy" id="2725558"/>
    <lineage>
        <taxon>Bacteria</taxon>
        <taxon>Pseudomonadati</taxon>
        <taxon>Pseudomonadota</taxon>
        <taxon>Alphaproteobacteria</taxon>
        <taxon>Sphingomonadales</taxon>
        <taxon>Sphingomonadaceae</taxon>
        <taxon>Parasphingorhabdus</taxon>
    </lineage>
</organism>
<dbReference type="RefSeq" id="WP_168820390.1">
    <property type="nucleotide sequence ID" value="NZ_CP051217.1"/>
</dbReference>
<name>A0A6H2DQ67_9SPHN</name>
<feature type="domain" description="AAA" evidence="1">
    <location>
        <begin position="1"/>
        <end position="164"/>
    </location>
</feature>
<evidence type="ECO:0000259" key="1">
    <source>
        <dbReference type="Pfam" id="PF13614"/>
    </source>
</evidence>
<dbReference type="KEGG" id="phao:HF685_13190"/>
<evidence type="ECO:0000313" key="3">
    <source>
        <dbReference type="Proteomes" id="UP000501600"/>
    </source>
</evidence>
<dbReference type="EMBL" id="CP051217">
    <property type="protein sequence ID" value="QJB70123.1"/>
    <property type="molecule type" value="Genomic_DNA"/>
</dbReference>
<keyword evidence="3" id="KW-1185">Reference proteome</keyword>
<dbReference type="PANTHER" id="PTHR13696">
    <property type="entry name" value="P-LOOP CONTAINING NUCLEOSIDE TRIPHOSPHATE HYDROLASE"/>
    <property type="match status" value="1"/>
</dbReference>
<evidence type="ECO:0000313" key="2">
    <source>
        <dbReference type="EMBL" id="QJB70123.1"/>
    </source>
</evidence>
<proteinExistence type="predicted"/>
<sequence length="243" mass="27262">MAVIAVYSMKGGVGKSSTAVNLAWNSATKSSRRTLLWDLDPQGAASFILDGENHKSDRAHALITGDVKPKKLIKATEMENLDLLAADVSLRSLDRLLYQINKLKYLGKILKTLEKDYDRIILDCPPGLTETSEQILRNADLVITPVIPSPLSERALKDVQDYLDAKRRKHAPILPVYTMVDRRRTIHLQTLARHKKWPVIPMSSAVERMTTLKKPGGEFAPRDPATKAYAKIWRGIEKRLAKS</sequence>
<dbReference type="InterPro" id="IPR050678">
    <property type="entry name" value="DNA_Partitioning_ATPase"/>
</dbReference>
<protein>
    <submittedName>
        <fullName evidence="2">ParA family protein</fullName>
    </submittedName>
</protein>
<dbReference type="Pfam" id="PF13614">
    <property type="entry name" value="AAA_31"/>
    <property type="match status" value="1"/>
</dbReference>
<dbReference type="Gene3D" id="3.40.50.300">
    <property type="entry name" value="P-loop containing nucleotide triphosphate hydrolases"/>
    <property type="match status" value="1"/>
</dbReference>
<dbReference type="InterPro" id="IPR027417">
    <property type="entry name" value="P-loop_NTPase"/>
</dbReference>
<gene>
    <name evidence="2" type="ORF">HF685_13190</name>
</gene>
<reference evidence="2 3" key="1">
    <citation type="submission" date="2020-04" db="EMBL/GenBank/DDBJ databases">
        <title>Genome sequence for Sphingorhabdus sp. strain M1.</title>
        <authorList>
            <person name="Park S.-J."/>
        </authorList>
    </citation>
    <scope>NUCLEOTIDE SEQUENCE [LARGE SCALE GENOMIC DNA]</scope>
    <source>
        <strain evidence="2 3">JK6</strain>
    </source>
</reference>
<dbReference type="SUPFAM" id="SSF52540">
    <property type="entry name" value="P-loop containing nucleoside triphosphate hydrolases"/>
    <property type="match status" value="1"/>
</dbReference>
<dbReference type="AlphaFoldDB" id="A0A6H2DQ67"/>
<dbReference type="InterPro" id="IPR025669">
    <property type="entry name" value="AAA_dom"/>
</dbReference>
<dbReference type="CDD" id="cd02042">
    <property type="entry name" value="ParAB_family"/>
    <property type="match status" value="1"/>
</dbReference>
<dbReference type="Proteomes" id="UP000501600">
    <property type="component" value="Chromosome"/>
</dbReference>